<sequence>MASRRPLICPHLISGRCVVFFLVASLDGAGNGVHIADMAKQLCLVYFSQVDRKRHYDAMVICISEICERLLAYRRIHKIGQRFFVSPIRDRHQERSSGRRNNIRNDHHYSGFDFSSLIGRSVLMLLMKTIGGGNGLTTKDLLMQLKNVLDTHLGFFL</sequence>
<dbReference type="EMBL" id="JASAOG010000007">
    <property type="protein sequence ID" value="KAK0067492.1"/>
    <property type="molecule type" value="Genomic_DNA"/>
</dbReference>
<evidence type="ECO:0000313" key="3">
    <source>
        <dbReference type="Proteomes" id="UP001233172"/>
    </source>
</evidence>
<name>A0AAD8C7N5_BIOPF</name>
<evidence type="ECO:0000313" key="2">
    <source>
        <dbReference type="EMBL" id="KAK0067492.1"/>
    </source>
</evidence>
<keyword evidence="1" id="KW-0732">Signal</keyword>
<organism evidence="2 3">
    <name type="scientific">Biomphalaria pfeifferi</name>
    <name type="common">Bloodfluke planorb</name>
    <name type="synonym">Freshwater snail</name>
    <dbReference type="NCBI Taxonomy" id="112525"/>
    <lineage>
        <taxon>Eukaryota</taxon>
        <taxon>Metazoa</taxon>
        <taxon>Spiralia</taxon>
        <taxon>Lophotrochozoa</taxon>
        <taxon>Mollusca</taxon>
        <taxon>Gastropoda</taxon>
        <taxon>Heterobranchia</taxon>
        <taxon>Euthyneura</taxon>
        <taxon>Panpulmonata</taxon>
        <taxon>Hygrophila</taxon>
        <taxon>Lymnaeoidea</taxon>
        <taxon>Planorbidae</taxon>
        <taxon>Biomphalaria</taxon>
    </lineage>
</organism>
<evidence type="ECO:0000256" key="1">
    <source>
        <dbReference type="SAM" id="SignalP"/>
    </source>
</evidence>
<reference evidence="2" key="2">
    <citation type="submission" date="2023-04" db="EMBL/GenBank/DDBJ databases">
        <authorList>
            <person name="Bu L."/>
            <person name="Lu L."/>
            <person name="Laidemitt M.R."/>
            <person name="Zhang S.M."/>
            <person name="Mutuku M."/>
            <person name="Mkoji G."/>
            <person name="Steinauer M."/>
            <person name="Loker E.S."/>
        </authorList>
    </citation>
    <scope>NUCLEOTIDE SEQUENCE</scope>
    <source>
        <strain evidence="2">KasaAsao</strain>
        <tissue evidence="2">Whole Snail</tissue>
    </source>
</reference>
<accession>A0AAD8C7N5</accession>
<gene>
    <name evidence="2" type="ORF">Bpfe_002999</name>
</gene>
<feature type="chain" id="PRO_5042228260" evidence="1">
    <location>
        <begin position="33"/>
        <end position="157"/>
    </location>
</feature>
<feature type="signal peptide" evidence="1">
    <location>
        <begin position="1"/>
        <end position="32"/>
    </location>
</feature>
<comment type="caution">
    <text evidence="2">The sequence shown here is derived from an EMBL/GenBank/DDBJ whole genome shotgun (WGS) entry which is preliminary data.</text>
</comment>
<keyword evidence="3" id="KW-1185">Reference proteome</keyword>
<reference evidence="2" key="1">
    <citation type="journal article" date="2023" name="PLoS Negl. Trop. Dis.">
        <title>A genome sequence for Biomphalaria pfeifferi, the major vector snail for the human-infecting parasite Schistosoma mansoni.</title>
        <authorList>
            <person name="Bu L."/>
            <person name="Lu L."/>
            <person name="Laidemitt M.R."/>
            <person name="Zhang S.M."/>
            <person name="Mutuku M."/>
            <person name="Mkoji G."/>
            <person name="Steinauer M."/>
            <person name="Loker E.S."/>
        </authorList>
    </citation>
    <scope>NUCLEOTIDE SEQUENCE</scope>
    <source>
        <strain evidence="2">KasaAsao</strain>
    </source>
</reference>
<proteinExistence type="predicted"/>
<protein>
    <submittedName>
        <fullName evidence="2">Uncharacterized protein</fullName>
    </submittedName>
</protein>
<dbReference type="AlphaFoldDB" id="A0AAD8C7N5"/>
<dbReference type="Proteomes" id="UP001233172">
    <property type="component" value="Unassembled WGS sequence"/>
</dbReference>